<keyword evidence="5" id="KW-0489">Methyltransferase</keyword>
<evidence type="ECO:0000259" key="4">
    <source>
        <dbReference type="PROSITE" id="PS51337"/>
    </source>
</evidence>
<dbReference type="EMBL" id="CP003557">
    <property type="protein sequence ID" value="AFN75324.1"/>
    <property type="molecule type" value="Genomic_DNA"/>
</dbReference>
<dbReference type="Pfam" id="PF02607">
    <property type="entry name" value="B12-binding_2"/>
    <property type="match status" value="1"/>
</dbReference>
<feature type="domain" description="B12-binding" evidence="3">
    <location>
        <begin position="121"/>
        <end position="242"/>
    </location>
</feature>
<dbReference type="Pfam" id="PF02310">
    <property type="entry name" value="B12-binding"/>
    <property type="match status" value="1"/>
</dbReference>
<evidence type="ECO:0000256" key="1">
    <source>
        <dbReference type="ARBA" id="ARBA00022723"/>
    </source>
</evidence>
<dbReference type="Gene3D" id="1.10.1240.10">
    <property type="entry name" value="Methionine synthase domain"/>
    <property type="match status" value="1"/>
</dbReference>
<dbReference type="GO" id="GO:0046872">
    <property type="term" value="F:metal ion binding"/>
    <property type="evidence" value="ECO:0007669"/>
    <property type="project" value="UniProtKB-KW"/>
</dbReference>
<dbReference type="GO" id="GO:0032259">
    <property type="term" value="P:methylation"/>
    <property type="evidence" value="ECO:0007669"/>
    <property type="project" value="UniProtKB-KW"/>
</dbReference>
<dbReference type="GO" id="GO:0050667">
    <property type="term" value="P:homocysteine metabolic process"/>
    <property type="evidence" value="ECO:0007669"/>
    <property type="project" value="TreeGrafter"/>
</dbReference>
<keyword evidence="6" id="KW-1185">Reference proteome</keyword>
<protein>
    <submittedName>
        <fullName evidence="5">Corrinoid methyltransferase</fullName>
    </submittedName>
</protein>
<evidence type="ECO:0000256" key="2">
    <source>
        <dbReference type="ARBA" id="ARBA00023285"/>
    </source>
</evidence>
<dbReference type="InterPro" id="IPR036724">
    <property type="entry name" value="Cobalamin-bd_sf"/>
</dbReference>
<dbReference type="PROSITE" id="PS51332">
    <property type="entry name" value="B12_BINDING"/>
    <property type="match status" value="1"/>
</dbReference>
<dbReference type="GO" id="GO:0046653">
    <property type="term" value="P:tetrahydrofolate metabolic process"/>
    <property type="evidence" value="ECO:0007669"/>
    <property type="project" value="TreeGrafter"/>
</dbReference>
<dbReference type="InterPro" id="IPR050554">
    <property type="entry name" value="Met_Synthase/Corrinoid"/>
</dbReference>
<reference evidence="5 6" key="1">
    <citation type="journal article" date="2013" name="PLoS ONE">
        <title>Genomic analysis of Melioribacter roseus, facultatively anaerobic organotrophic bacterium representing a novel deep lineage within Bacteriodetes/Chlorobi group.</title>
        <authorList>
            <person name="Kadnikov V.V."/>
            <person name="Mardanov A.V."/>
            <person name="Podosokorskaya O.A."/>
            <person name="Gavrilov S.N."/>
            <person name="Kublanov I.V."/>
            <person name="Beletsky A.V."/>
            <person name="Bonch-Osmolovskaya E.A."/>
            <person name="Ravin N.V."/>
        </authorList>
    </citation>
    <scope>NUCLEOTIDE SEQUENCE [LARGE SCALE GENOMIC DNA]</scope>
    <source>
        <strain evidence="6">JCM 17771 / P3M-2</strain>
    </source>
</reference>
<dbReference type="HOGENOM" id="CLU_082102_1_0_10"/>
<keyword evidence="5" id="KW-0808">Transferase</keyword>
<dbReference type="InterPro" id="IPR003759">
    <property type="entry name" value="Cbl-bd_cap"/>
</dbReference>
<dbReference type="InterPro" id="IPR006158">
    <property type="entry name" value="Cobalamin-bd"/>
</dbReference>
<keyword evidence="1" id="KW-0479">Metal-binding</keyword>
<dbReference type="STRING" id="1191523.MROS_2094"/>
<dbReference type="KEGG" id="mro:MROS_2094"/>
<dbReference type="GO" id="GO:0005829">
    <property type="term" value="C:cytosol"/>
    <property type="evidence" value="ECO:0007669"/>
    <property type="project" value="TreeGrafter"/>
</dbReference>
<keyword evidence="2" id="KW-0170">Cobalt</keyword>
<name>I6ZTF1_MELRP</name>
<dbReference type="GO" id="GO:0008705">
    <property type="term" value="F:methionine synthase activity"/>
    <property type="evidence" value="ECO:0007669"/>
    <property type="project" value="TreeGrafter"/>
</dbReference>
<sequence length="242" mass="26431">MNNYTLFLILIYNINNDGNDMDDLIKKISYCIERGKVNKSAPYPPDLKDQEGADELALKALETGVKPFEILDACNVGMKNIGEKFSRNEVFVPELLMAAKAMQAVMNHLKPYFQTGEVKKKGKFVIGTVAGDLHDIGKNLVSMVVEGNGWEVIDLGVDVKTNKFLEVISNNRNCTVGLSALLTTTMANMSNTVAEIKNNFPDIKVIVGGAPVTREAAIKMGADAYGDNPQKAVEILEQFLAG</sequence>
<dbReference type="SMART" id="SM01018">
    <property type="entry name" value="B12-binding_2"/>
    <property type="match status" value="1"/>
</dbReference>
<proteinExistence type="predicted"/>
<dbReference type="InterPro" id="IPR036594">
    <property type="entry name" value="Meth_synthase_dom"/>
</dbReference>
<feature type="domain" description="B12-binding N-terminal" evidence="4">
    <location>
        <begin position="49"/>
        <end position="121"/>
    </location>
</feature>
<dbReference type="SUPFAM" id="SSF47644">
    <property type="entry name" value="Methionine synthase domain"/>
    <property type="match status" value="1"/>
</dbReference>
<evidence type="ECO:0000313" key="5">
    <source>
        <dbReference type="EMBL" id="AFN75324.1"/>
    </source>
</evidence>
<organism evidence="5 6">
    <name type="scientific">Melioribacter roseus (strain DSM 23840 / JCM 17771 / VKM B-2668 / P3M-2)</name>
    <dbReference type="NCBI Taxonomy" id="1191523"/>
    <lineage>
        <taxon>Bacteria</taxon>
        <taxon>Pseudomonadati</taxon>
        <taxon>Ignavibacteriota</taxon>
        <taxon>Ignavibacteria</taxon>
        <taxon>Ignavibacteriales</taxon>
        <taxon>Melioribacteraceae</taxon>
        <taxon>Melioribacter</taxon>
    </lineage>
</organism>
<dbReference type="PANTHER" id="PTHR45833">
    <property type="entry name" value="METHIONINE SYNTHASE"/>
    <property type="match status" value="1"/>
</dbReference>
<dbReference type="eggNOG" id="COG5012">
    <property type="taxonomic scope" value="Bacteria"/>
</dbReference>
<dbReference type="SUPFAM" id="SSF52242">
    <property type="entry name" value="Cobalamin (vitamin B12)-binding domain"/>
    <property type="match status" value="1"/>
</dbReference>
<dbReference type="PANTHER" id="PTHR45833:SF1">
    <property type="entry name" value="METHIONINE SYNTHASE"/>
    <property type="match status" value="1"/>
</dbReference>
<dbReference type="GO" id="GO:0031419">
    <property type="term" value="F:cobalamin binding"/>
    <property type="evidence" value="ECO:0007669"/>
    <property type="project" value="InterPro"/>
</dbReference>
<accession>I6ZTF1</accession>
<dbReference type="Proteomes" id="UP000009011">
    <property type="component" value="Chromosome"/>
</dbReference>
<dbReference type="AlphaFoldDB" id="I6ZTF1"/>
<evidence type="ECO:0000313" key="6">
    <source>
        <dbReference type="Proteomes" id="UP000009011"/>
    </source>
</evidence>
<dbReference type="Gene3D" id="3.40.50.280">
    <property type="entry name" value="Cobalamin-binding domain"/>
    <property type="match status" value="1"/>
</dbReference>
<gene>
    <name evidence="5" type="ordered locus">MROS_2094</name>
</gene>
<dbReference type="PROSITE" id="PS51337">
    <property type="entry name" value="B12_BINDING_NTER"/>
    <property type="match status" value="1"/>
</dbReference>
<evidence type="ECO:0000259" key="3">
    <source>
        <dbReference type="PROSITE" id="PS51332"/>
    </source>
</evidence>